<comment type="caution">
    <text evidence="1">The sequence shown here is derived from an EMBL/GenBank/DDBJ whole genome shotgun (WGS) entry which is preliminary data.</text>
</comment>
<name>A0ACC2H017_DALPE</name>
<reference evidence="1" key="1">
    <citation type="submission" date="2021-05" db="EMBL/GenBank/DDBJ databases">
        <authorList>
            <person name="Pan Q."/>
            <person name="Jouanno E."/>
            <person name="Zahm M."/>
            <person name="Klopp C."/>
            <person name="Cabau C."/>
            <person name="Louis A."/>
            <person name="Berthelot C."/>
            <person name="Parey E."/>
            <person name="Roest Crollius H."/>
            <person name="Montfort J."/>
            <person name="Robinson-Rechavi M."/>
            <person name="Bouchez O."/>
            <person name="Lampietro C."/>
            <person name="Lopez Roques C."/>
            <person name="Donnadieu C."/>
            <person name="Postlethwait J."/>
            <person name="Bobe J."/>
            <person name="Dillon D."/>
            <person name="Chandos A."/>
            <person name="von Hippel F."/>
            <person name="Guiguen Y."/>
        </authorList>
    </citation>
    <scope>NUCLEOTIDE SEQUENCE</scope>
    <source>
        <strain evidence="1">YG-Jan2019</strain>
    </source>
</reference>
<evidence type="ECO:0000313" key="1">
    <source>
        <dbReference type="EMBL" id="KAJ8009388.1"/>
    </source>
</evidence>
<sequence length="91" mass="10404">MRTGTFYDCVKDKEHYTRYRGIQCIRIKPRTRSLDPNVTLPGRCPGRGPAVCDSDSGWRGEDSRCPSMRWFSAESSKLARAGSYAVRRSRE</sequence>
<gene>
    <name evidence="1" type="ORF">DPEC_G00088370</name>
</gene>
<proteinExistence type="predicted"/>
<protein>
    <submittedName>
        <fullName evidence="1">Uncharacterized protein</fullName>
    </submittedName>
</protein>
<organism evidence="1 2">
    <name type="scientific">Dallia pectoralis</name>
    <name type="common">Alaska blackfish</name>
    <dbReference type="NCBI Taxonomy" id="75939"/>
    <lineage>
        <taxon>Eukaryota</taxon>
        <taxon>Metazoa</taxon>
        <taxon>Chordata</taxon>
        <taxon>Craniata</taxon>
        <taxon>Vertebrata</taxon>
        <taxon>Euteleostomi</taxon>
        <taxon>Actinopterygii</taxon>
        <taxon>Neopterygii</taxon>
        <taxon>Teleostei</taxon>
        <taxon>Protacanthopterygii</taxon>
        <taxon>Esociformes</taxon>
        <taxon>Umbridae</taxon>
        <taxon>Dallia</taxon>
    </lineage>
</organism>
<accession>A0ACC2H017</accession>
<dbReference type="EMBL" id="CM055734">
    <property type="protein sequence ID" value="KAJ8009388.1"/>
    <property type="molecule type" value="Genomic_DNA"/>
</dbReference>
<dbReference type="Proteomes" id="UP001157502">
    <property type="component" value="Chromosome 7"/>
</dbReference>
<evidence type="ECO:0000313" key="2">
    <source>
        <dbReference type="Proteomes" id="UP001157502"/>
    </source>
</evidence>
<keyword evidence="2" id="KW-1185">Reference proteome</keyword>